<dbReference type="EMBL" id="JAUTXT010000036">
    <property type="protein sequence ID" value="KAK3672081.1"/>
    <property type="molecule type" value="Genomic_DNA"/>
</dbReference>
<gene>
    <name evidence="1" type="ORF">LTR78_008051</name>
</gene>
<dbReference type="Pfam" id="PF26639">
    <property type="entry name" value="Het-6_barrel"/>
    <property type="match status" value="1"/>
</dbReference>
<dbReference type="Proteomes" id="UP001274830">
    <property type="component" value="Unassembled WGS sequence"/>
</dbReference>
<evidence type="ECO:0000313" key="1">
    <source>
        <dbReference type="EMBL" id="KAK3672081.1"/>
    </source>
</evidence>
<dbReference type="InterPro" id="IPR052895">
    <property type="entry name" value="HetReg/Transcr_Mod"/>
</dbReference>
<evidence type="ECO:0000313" key="2">
    <source>
        <dbReference type="Proteomes" id="UP001274830"/>
    </source>
</evidence>
<reference evidence="1" key="1">
    <citation type="submission" date="2023-07" db="EMBL/GenBank/DDBJ databases">
        <title>Black Yeasts Isolated from many extreme environments.</title>
        <authorList>
            <person name="Coleine C."/>
            <person name="Stajich J.E."/>
            <person name="Selbmann L."/>
        </authorList>
    </citation>
    <scope>NUCLEOTIDE SEQUENCE</scope>
    <source>
        <strain evidence="1">CCFEE 5485</strain>
    </source>
</reference>
<name>A0AAE0TRB7_9PEZI</name>
<dbReference type="AlphaFoldDB" id="A0AAE0TRB7"/>
<accession>A0AAE0TRB7</accession>
<protein>
    <submittedName>
        <fullName evidence="1">Uncharacterized protein</fullName>
    </submittedName>
</protein>
<organism evidence="1 2">
    <name type="scientific">Recurvomyces mirabilis</name>
    <dbReference type="NCBI Taxonomy" id="574656"/>
    <lineage>
        <taxon>Eukaryota</taxon>
        <taxon>Fungi</taxon>
        <taxon>Dikarya</taxon>
        <taxon>Ascomycota</taxon>
        <taxon>Pezizomycotina</taxon>
        <taxon>Dothideomycetes</taxon>
        <taxon>Dothideomycetidae</taxon>
        <taxon>Mycosphaerellales</taxon>
        <taxon>Teratosphaeriaceae</taxon>
        <taxon>Recurvomyces</taxon>
    </lineage>
</organism>
<comment type="caution">
    <text evidence="1">The sequence shown here is derived from an EMBL/GenBank/DDBJ whole genome shotgun (WGS) entry which is preliminary data.</text>
</comment>
<dbReference type="PANTHER" id="PTHR24148">
    <property type="entry name" value="ANKYRIN REPEAT DOMAIN-CONTAINING PROTEIN 39 HOMOLOG-RELATED"/>
    <property type="match status" value="1"/>
</dbReference>
<proteinExistence type="predicted"/>
<sequence length="534" mass="59472">MAAGDPLVQCGAYTVPWSGLVRFQTTYTEWPGQRQAITTLQDIRSDVKLPPRLRESLAYIPYSGDAAVADDVFQWLRKTWTLTASDPRDKIYALLGMARSKRWRNFRPDYDVSSTQLVLKLVLDLVVSDGNLDILTLANPYGGATRLFDSPWTLKDTKSIENRPEDFATGQWPSWMPDFMAKGLPYLATMNHIDPKSPLRSILDQLQDLAPPYTSVPGVTALSTSAGITFPGRDLVCGAQQPSTPKPPTITAHGYCIDKVVEMSRAQVILTKFHLTAAESDKPKLRIVPWLSTWYWYPVWRGLDPAYFHLDEQYTTQGFYDALTAYLEHQKKLNQYMGVHKDEGLSTSEQDDSLFEPALVDHGTSNPKSRVDHAKLAVLVKATRMSMMEHYERIVQHSARTIAAIEDAMQGRELFVTEQGLLGIGPHGLHAGDQVVVLRGSSASYLLRQHDDHYTLVGNAFMDVPRFPCPWQQAAAPSATGILSTVASLATDLSALRIVPPRDLRTGKAKLSEACPPAATWTPEAARCEVFEIR</sequence>
<dbReference type="PANTHER" id="PTHR24148:SF73">
    <property type="entry name" value="HET DOMAIN PROTEIN (AFU_ORTHOLOGUE AFUA_8G01020)"/>
    <property type="match status" value="1"/>
</dbReference>
<keyword evidence="2" id="KW-1185">Reference proteome</keyword>